<evidence type="ECO:0000256" key="3">
    <source>
        <dbReference type="ARBA" id="ARBA00012438"/>
    </source>
</evidence>
<dbReference type="Gene3D" id="6.10.340.10">
    <property type="match status" value="1"/>
</dbReference>
<dbReference type="EC" id="2.7.13.3" evidence="3"/>
<feature type="transmembrane region" description="Helical" evidence="7">
    <location>
        <begin position="306"/>
        <end position="325"/>
    </location>
</feature>
<keyword evidence="6 10" id="KW-0418">Kinase</keyword>
<dbReference type="Pfam" id="PF00672">
    <property type="entry name" value="HAMP"/>
    <property type="match status" value="1"/>
</dbReference>
<reference evidence="10 11" key="1">
    <citation type="submission" date="2021-02" db="EMBL/GenBank/DDBJ databases">
        <title>Niveibacterium changnyeongensis HC41.</title>
        <authorList>
            <person name="Kang M."/>
        </authorList>
    </citation>
    <scope>NUCLEOTIDE SEQUENCE [LARGE SCALE GENOMIC DNA]</scope>
    <source>
        <strain evidence="10 11">HC41</strain>
    </source>
</reference>
<evidence type="ECO:0000313" key="11">
    <source>
        <dbReference type="Proteomes" id="UP000663570"/>
    </source>
</evidence>
<dbReference type="InterPro" id="IPR004358">
    <property type="entry name" value="Sig_transdc_His_kin-like_C"/>
</dbReference>
<dbReference type="CDD" id="cd00075">
    <property type="entry name" value="HATPase"/>
    <property type="match status" value="1"/>
</dbReference>
<keyword evidence="5" id="KW-0808">Transferase</keyword>
<keyword evidence="11" id="KW-1185">Reference proteome</keyword>
<dbReference type="CDD" id="cd18773">
    <property type="entry name" value="PDC1_HK_sensor"/>
    <property type="match status" value="1"/>
</dbReference>
<dbReference type="Gene3D" id="3.30.450.20">
    <property type="entry name" value="PAS domain"/>
    <property type="match status" value="1"/>
</dbReference>
<evidence type="ECO:0000256" key="5">
    <source>
        <dbReference type="ARBA" id="ARBA00022679"/>
    </source>
</evidence>
<name>A0ABX7M457_9RHOO</name>
<keyword evidence="7" id="KW-1133">Transmembrane helix</keyword>
<dbReference type="CDD" id="cd06225">
    <property type="entry name" value="HAMP"/>
    <property type="match status" value="1"/>
</dbReference>
<dbReference type="SUPFAM" id="SSF55874">
    <property type="entry name" value="ATPase domain of HSP90 chaperone/DNA topoisomerase II/histidine kinase"/>
    <property type="match status" value="1"/>
</dbReference>
<feature type="domain" description="Histidine kinase" evidence="8">
    <location>
        <begin position="427"/>
        <end position="659"/>
    </location>
</feature>
<keyword evidence="7" id="KW-0472">Membrane</keyword>
<proteinExistence type="predicted"/>
<sequence length="666" mass="71365">MKIRGQLLVTLALVALVPLYVAGWIALRANEYARAEQEDHALLVRAGEVAAAVDTFAAATLDGLRADSHLPALRRYLAADDERRALLISELVETLRNTVIKDPIHVGSAALLDRDGRVMVDTELGRVGASEADNLWFRQTVDSGMPSLAGPFFDADGATLWASVPIHDGGGRVVGVLRQRISAARLQEFVRRDQARDAGGGFSVLFDSAGVAIAHGEDGRLQGRVVYGADRASVARLKAERRVASDLSVLARQPAALVDGVSWADINGDGADERVAVVALNTAPWRLALAEPTSVYFAPYARVTTAVMALGLMVTMLIVGAAWLVSTRIAKPIVQLTDAAERIGTGEQAILPTGASGEIGQLARAFAHGDLRLRESRAALESLNATLEARVQSRTAELSQALERLQLAQDELIRSEKFIALGGLVAGIAHELNTPIGNSVTVASTLMAQSRQLQRDVAENQLRRSSLVDYANNVSDAAGLLVRNLERAHELVASFKQVSVDRVSEKRREFDLATTVREVVATMAPVMRHQGVEIELILEDDVVLDSYPGPLGQIITNFINNALIHAFEDREHGHLRITAARSGSRDCALSCRDDGVGIPQEQLKRIFDPFFTTKLGRGGSGLGLSIVYNLVSGVLGGRIDVESTPGEGTCFVVTIPLVAPDATPNA</sequence>
<dbReference type="Pfam" id="PF02518">
    <property type="entry name" value="HATPase_c"/>
    <property type="match status" value="1"/>
</dbReference>
<feature type="domain" description="HAMP" evidence="9">
    <location>
        <begin position="327"/>
        <end position="378"/>
    </location>
</feature>
<comment type="subcellular location">
    <subcellularLocation>
        <location evidence="2">Membrane</location>
    </subcellularLocation>
</comment>
<dbReference type="PANTHER" id="PTHR43065">
    <property type="entry name" value="SENSOR HISTIDINE KINASE"/>
    <property type="match status" value="1"/>
</dbReference>
<dbReference type="Proteomes" id="UP000663570">
    <property type="component" value="Chromosome"/>
</dbReference>
<comment type="catalytic activity">
    <reaction evidence="1">
        <text>ATP + protein L-histidine = ADP + protein N-phospho-L-histidine.</text>
        <dbReference type="EC" id="2.7.13.3"/>
    </reaction>
</comment>
<accession>A0ABX7M457</accession>
<evidence type="ECO:0000256" key="1">
    <source>
        <dbReference type="ARBA" id="ARBA00000085"/>
    </source>
</evidence>
<dbReference type="EMBL" id="CP071060">
    <property type="protein sequence ID" value="QSI76524.1"/>
    <property type="molecule type" value="Genomic_DNA"/>
</dbReference>
<dbReference type="PROSITE" id="PS50109">
    <property type="entry name" value="HIS_KIN"/>
    <property type="match status" value="1"/>
</dbReference>
<protein>
    <recommendedName>
        <fullName evidence="3">histidine kinase</fullName>
        <ecNumber evidence="3">2.7.13.3</ecNumber>
    </recommendedName>
</protein>
<dbReference type="InterPro" id="IPR003594">
    <property type="entry name" value="HATPase_dom"/>
</dbReference>
<dbReference type="PROSITE" id="PS50885">
    <property type="entry name" value="HAMP"/>
    <property type="match status" value="1"/>
</dbReference>
<dbReference type="InterPro" id="IPR003660">
    <property type="entry name" value="HAMP_dom"/>
</dbReference>
<evidence type="ECO:0000256" key="6">
    <source>
        <dbReference type="ARBA" id="ARBA00022777"/>
    </source>
</evidence>
<evidence type="ECO:0000256" key="2">
    <source>
        <dbReference type="ARBA" id="ARBA00004370"/>
    </source>
</evidence>
<organism evidence="10 11">
    <name type="scientific">Niveibacterium microcysteis</name>
    <dbReference type="NCBI Taxonomy" id="2811415"/>
    <lineage>
        <taxon>Bacteria</taxon>
        <taxon>Pseudomonadati</taxon>
        <taxon>Pseudomonadota</taxon>
        <taxon>Betaproteobacteria</taxon>
        <taxon>Rhodocyclales</taxon>
        <taxon>Rhodocyclaceae</taxon>
        <taxon>Niveibacterium</taxon>
    </lineage>
</organism>
<evidence type="ECO:0000313" key="10">
    <source>
        <dbReference type="EMBL" id="QSI76524.1"/>
    </source>
</evidence>
<keyword evidence="7" id="KW-0812">Transmembrane</keyword>
<evidence type="ECO:0000259" key="9">
    <source>
        <dbReference type="PROSITE" id="PS50885"/>
    </source>
</evidence>
<evidence type="ECO:0000256" key="4">
    <source>
        <dbReference type="ARBA" id="ARBA00022553"/>
    </source>
</evidence>
<dbReference type="InterPro" id="IPR036890">
    <property type="entry name" value="HATPase_C_sf"/>
</dbReference>
<dbReference type="PANTHER" id="PTHR43065:SF42">
    <property type="entry name" value="TWO-COMPONENT SENSOR PPRA"/>
    <property type="match status" value="1"/>
</dbReference>
<dbReference type="PRINTS" id="PR00344">
    <property type="entry name" value="BCTRLSENSOR"/>
</dbReference>
<dbReference type="Gene3D" id="1.10.287.130">
    <property type="match status" value="1"/>
</dbReference>
<evidence type="ECO:0000259" key="8">
    <source>
        <dbReference type="PROSITE" id="PS50109"/>
    </source>
</evidence>
<dbReference type="GO" id="GO:0016301">
    <property type="term" value="F:kinase activity"/>
    <property type="evidence" value="ECO:0007669"/>
    <property type="project" value="UniProtKB-KW"/>
</dbReference>
<gene>
    <name evidence="10" type="ORF">JY500_19010</name>
</gene>
<evidence type="ECO:0000256" key="7">
    <source>
        <dbReference type="SAM" id="Phobius"/>
    </source>
</evidence>
<dbReference type="Gene3D" id="3.30.565.10">
    <property type="entry name" value="Histidine kinase-like ATPase, C-terminal domain"/>
    <property type="match status" value="1"/>
</dbReference>
<dbReference type="RefSeq" id="WP_172203407.1">
    <property type="nucleotide sequence ID" value="NZ_CP071060.1"/>
</dbReference>
<dbReference type="InterPro" id="IPR005467">
    <property type="entry name" value="His_kinase_dom"/>
</dbReference>
<keyword evidence="4" id="KW-0597">Phosphoprotein</keyword>
<dbReference type="SMART" id="SM00387">
    <property type="entry name" value="HATPase_c"/>
    <property type="match status" value="1"/>
</dbReference>